<dbReference type="AlphaFoldDB" id="A0A0S7XPQ3"/>
<feature type="binding site" evidence="6">
    <location>
        <position position="54"/>
    </location>
    <ligand>
        <name>S-adenosyl-L-methionine</name>
        <dbReference type="ChEBI" id="CHEBI:59789"/>
    </ligand>
</feature>
<evidence type="ECO:0000313" key="8">
    <source>
        <dbReference type="EMBL" id="KPJ63820.1"/>
    </source>
</evidence>
<dbReference type="EC" id="2.1.1.199" evidence="6"/>
<dbReference type="GO" id="GO:0071424">
    <property type="term" value="F:rRNA (cytosine-N4-)-methyltransferase activity"/>
    <property type="evidence" value="ECO:0007669"/>
    <property type="project" value="UniProtKB-UniRule"/>
</dbReference>
<dbReference type="SUPFAM" id="SSF53335">
    <property type="entry name" value="S-adenosyl-L-methionine-dependent methyltransferases"/>
    <property type="match status" value="1"/>
</dbReference>
<evidence type="ECO:0000313" key="9">
    <source>
        <dbReference type="Proteomes" id="UP000051861"/>
    </source>
</evidence>
<feature type="binding site" evidence="6">
    <location>
        <begin position="35"/>
        <end position="37"/>
    </location>
    <ligand>
        <name>S-adenosyl-L-methionine</name>
        <dbReference type="ChEBI" id="CHEBI:59789"/>
    </ligand>
</feature>
<feature type="binding site" evidence="6">
    <location>
        <position position="80"/>
    </location>
    <ligand>
        <name>S-adenosyl-L-methionine</name>
        <dbReference type="ChEBI" id="CHEBI:59789"/>
    </ligand>
</feature>
<keyword evidence="3 6" id="KW-0489">Methyltransferase</keyword>
<sequence length="289" mass="32793">MSDKYKHTPVLLKEAIDLLDLKLAGTYVDCTLGGGGHTEGIKLQSPAAKVIGIDTDYEAILATKTKLSRFENLEIINDNFKNIKNIIKKPVDGILFDLGISSHQIDEPSRGFSLQKDGPLDMRMDRSQRLNAKEIVNNFNQDKLEKIFREFGEERFAHRIAKAILRKRKTEEINTTLELKKIVEKAIPFWRKRESVTRIFQALRIAVNDELDNLRSALSDAIELLKPSGRIVVISYHSLEDRIVKHTFRQAGEAGRLKILTKKPLLPSTREISSNPRAKSAKLRAAEKI</sequence>
<dbReference type="InterPro" id="IPR029063">
    <property type="entry name" value="SAM-dependent_MTases_sf"/>
</dbReference>
<dbReference type="GO" id="GO:0005737">
    <property type="term" value="C:cytoplasm"/>
    <property type="evidence" value="ECO:0007669"/>
    <property type="project" value="UniProtKB-SubCell"/>
</dbReference>
<accession>A0A0S7XPQ3</accession>
<organism evidence="8 9">
    <name type="scientific">candidate division WOR-1 bacterium DG_54_3</name>
    <dbReference type="NCBI Taxonomy" id="1703775"/>
    <lineage>
        <taxon>Bacteria</taxon>
        <taxon>Bacillati</taxon>
        <taxon>Saganbacteria</taxon>
    </lineage>
</organism>
<keyword evidence="2 6" id="KW-0698">rRNA processing</keyword>
<dbReference type="NCBIfam" id="TIGR00006">
    <property type="entry name" value="16S rRNA (cytosine(1402)-N(4))-methyltransferase RsmH"/>
    <property type="match status" value="1"/>
</dbReference>
<keyword evidence="5 6" id="KW-0949">S-adenosyl-L-methionine</keyword>
<keyword evidence="6" id="KW-0963">Cytoplasm</keyword>
<comment type="similarity">
    <text evidence="1 6">Belongs to the methyltransferase superfamily. RsmH family.</text>
</comment>
<comment type="catalytic activity">
    <reaction evidence="6">
        <text>cytidine(1402) in 16S rRNA + S-adenosyl-L-methionine = N(4)-methylcytidine(1402) in 16S rRNA + S-adenosyl-L-homocysteine + H(+)</text>
        <dbReference type="Rhea" id="RHEA:42928"/>
        <dbReference type="Rhea" id="RHEA-COMP:10286"/>
        <dbReference type="Rhea" id="RHEA-COMP:10287"/>
        <dbReference type="ChEBI" id="CHEBI:15378"/>
        <dbReference type="ChEBI" id="CHEBI:57856"/>
        <dbReference type="ChEBI" id="CHEBI:59789"/>
        <dbReference type="ChEBI" id="CHEBI:74506"/>
        <dbReference type="ChEBI" id="CHEBI:82748"/>
        <dbReference type="EC" id="2.1.1.199"/>
    </reaction>
</comment>
<evidence type="ECO:0000256" key="2">
    <source>
        <dbReference type="ARBA" id="ARBA00022552"/>
    </source>
</evidence>
<dbReference type="SUPFAM" id="SSF81799">
    <property type="entry name" value="Putative methyltransferase TM0872, insert domain"/>
    <property type="match status" value="1"/>
</dbReference>
<gene>
    <name evidence="6" type="primary">rsmH</name>
    <name evidence="8" type="ORF">AMJ44_13900</name>
</gene>
<dbReference type="PANTHER" id="PTHR11265">
    <property type="entry name" value="S-ADENOSYL-METHYLTRANSFERASE MRAW"/>
    <property type="match status" value="1"/>
</dbReference>
<evidence type="ECO:0000256" key="4">
    <source>
        <dbReference type="ARBA" id="ARBA00022679"/>
    </source>
</evidence>
<feature type="binding site" evidence="6">
    <location>
        <position position="104"/>
    </location>
    <ligand>
        <name>S-adenosyl-L-methionine</name>
        <dbReference type="ChEBI" id="CHEBI:59789"/>
    </ligand>
</feature>
<dbReference type="GO" id="GO:0070475">
    <property type="term" value="P:rRNA base methylation"/>
    <property type="evidence" value="ECO:0007669"/>
    <property type="project" value="UniProtKB-UniRule"/>
</dbReference>
<dbReference type="InterPro" id="IPR002903">
    <property type="entry name" value="RsmH"/>
</dbReference>
<proteinExistence type="inferred from homology"/>
<evidence type="ECO:0000256" key="7">
    <source>
        <dbReference type="SAM" id="MobiDB-lite"/>
    </source>
</evidence>
<keyword evidence="4 6" id="KW-0808">Transferase</keyword>
<feature type="binding site" evidence="6">
    <location>
        <position position="97"/>
    </location>
    <ligand>
        <name>S-adenosyl-L-methionine</name>
        <dbReference type="ChEBI" id="CHEBI:59789"/>
    </ligand>
</feature>
<dbReference type="PIRSF" id="PIRSF004486">
    <property type="entry name" value="MraW"/>
    <property type="match status" value="1"/>
</dbReference>
<name>A0A0S7XPQ3_UNCSA</name>
<dbReference type="HAMAP" id="MF_01007">
    <property type="entry name" value="16SrRNA_methyltr_H"/>
    <property type="match status" value="1"/>
</dbReference>
<evidence type="ECO:0000256" key="6">
    <source>
        <dbReference type="HAMAP-Rule" id="MF_01007"/>
    </source>
</evidence>
<dbReference type="EMBL" id="LIZX01000217">
    <property type="protein sequence ID" value="KPJ63820.1"/>
    <property type="molecule type" value="Genomic_DNA"/>
</dbReference>
<dbReference type="Gene3D" id="1.10.150.170">
    <property type="entry name" value="Putative methyltransferase TM0872, insert domain"/>
    <property type="match status" value="1"/>
</dbReference>
<comment type="caution">
    <text evidence="8">The sequence shown here is derived from an EMBL/GenBank/DDBJ whole genome shotgun (WGS) entry which is preliminary data.</text>
</comment>
<dbReference type="PATRIC" id="fig|1703775.3.peg.2129"/>
<evidence type="ECO:0000256" key="1">
    <source>
        <dbReference type="ARBA" id="ARBA00010396"/>
    </source>
</evidence>
<reference evidence="8 9" key="1">
    <citation type="journal article" date="2015" name="Microbiome">
        <title>Genomic resolution of linkages in carbon, nitrogen, and sulfur cycling among widespread estuary sediment bacteria.</title>
        <authorList>
            <person name="Baker B.J."/>
            <person name="Lazar C.S."/>
            <person name="Teske A.P."/>
            <person name="Dick G.J."/>
        </authorList>
    </citation>
    <scope>NUCLEOTIDE SEQUENCE [LARGE SCALE GENOMIC DNA]</scope>
    <source>
        <strain evidence="8">DG_54_3</strain>
    </source>
</reference>
<dbReference type="Proteomes" id="UP000051861">
    <property type="component" value="Unassembled WGS sequence"/>
</dbReference>
<dbReference type="InterPro" id="IPR023397">
    <property type="entry name" value="SAM-dep_MeTrfase_MraW_recog"/>
</dbReference>
<feature type="region of interest" description="Disordered" evidence="7">
    <location>
        <begin position="270"/>
        <end position="289"/>
    </location>
</feature>
<dbReference type="Pfam" id="PF01795">
    <property type="entry name" value="Methyltransf_5"/>
    <property type="match status" value="1"/>
</dbReference>
<comment type="function">
    <text evidence="6">Specifically methylates the N4 position of cytidine in position 1402 (C1402) of 16S rRNA.</text>
</comment>
<protein>
    <recommendedName>
        <fullName evidence="6">Ribosomal RNA small subunit methyltransferase H</fullName>
        <ecNumber evidence="6">2.1.1.199</ecNumber>
    </recommendedName>
    <alternativeName>
        <fullName evidence="6">16S rRNA m(4)C1402 methyltransferase</fullName>
    </alternativeName>
    <alternativeName>
        <fullName evidence="6">rRNA (cytosine-N(4)-)-methyltransferase RsmH</fullName>
    </alternativeName>
</protein>
<evidence type="ECO:0000256" key="5">
    <source>
        <dbReference type="ARBA" id="ARBA00022691"/>
    </source>
</evidence>
<comment type="subcellular location">
    <subcellularLocation>
        <location evidence="6">Cytoplasm</location>
    </subcellularLocation>
</comment>
<dbReference type="Gene3D" id="3.40.50.150">
    <property type="entry name" value="Vaccinia Virus protein VP39"/>
    <property type="match status" value="1"/>
</dbReference>
<evidence type="ECO:0000256" key="3">
    <source>
        <dbReference type="ARBA" id="ARBA00022603"/>
    </source>
</evidence>
<dbReference type="PANTHER" id="PTHR11265:SF0">
    <property type="entry name" value="12S RRNA N4-METHYLCYTIDINE METHYLTRANSFERASE"/>
    <property type="match status" value="1"/>
</dbReference>